<feature type="domain" description="SAM-dependent methyltransferase Erg6/SMT-type" evidence="4">
    <location>
        <begin position="53"/>
        <end position="408"/>
    </location>
</feature>
<dbReference type="Proteomes" id="UP000053617">
    <property type="component" value="Unassembled WGS sequence"/>
</dbReference>
<reference evidence="5 6" key="1">
    <citation type="submission" date="2015-01" db="EMBL/GenBank/DDBJ databases">
        <title>The Genome Sequence of Rhinocladiella mackenzie CBS 650.93.</title>
        <authorList>
            <consortium name="The Broad Institute Genomics Platform"/>
            <person name="Cuomo C."/>
            <person name="de Hoog S."/>
            <person name="Gorbushina A."/>
            <person name="Stielow B."/>
            <person name="Teixiera M."/>
            <person name="Abouelleil A."/>
            <person name="Chapman S.B."/>
            <person name="Priest M."/>
            <person name="Young S.K."/>
            <person name="Wortman J."/>
            <person name="Nusbaum C."/>
            <person name="Birren B."/>
        </authorList>
    </citation>
    <scope>NUCLEOTIDE SEQUENCE [LARGE SCALE GENOMIC DNA]</scope>
    <source>
        <strain evidence="5 6">CBS 650.93</strain>
    </source>
</reference>
<name>A0A0D2J9A0_9EURO</name>
<evidence type="ECO:0000256" key="1">
    <source>
        <dbReference type="ARBA" id="ARBA00022679"/>
    </source>
</evidence>
<dbReference type="AlphaFoldDB" id="A0A0D2J9A0"/>
<evidence type="ECO:0000313" key="6">
    <source>
        <dbReference type="Proteomes" id="UP000053617"/>
    </source>
</evidence>
<keyword evidence="1 3" id="KW-0808">Transferase</keyword>
<evidence type="ECO:0000259" key="4">
    <source>
        <dbReference type="PROSITE" id="PS51685"/>
    </source>
</evidence>
<dbReference type="PROSITE" id="PS51685">
    <property type="entry name" value="SAM_MT_ERG6_SMT"/>
    <property type="match status" value="1"/>
</dbReference>
<dbReference type="InterPro" id="IPR030384">
    <property type="entry name" value="MeTrfase_SMT"/>
</dbReference>
<dbReference type="Pfam" id="PF08498">
    <property type="entry name" value="Sterol_MT_C"/>
    <property type="match status" value="1"/>
</dbReference>
<evidence type="ECO:0000313" key="5">
    <source>
        <dbReference type="EMBL" id="KIX05700.1"/>
    </source>
</evidence>
<dbReference type="PANTHER" id="PTHR44068:SF1">
    <property type="entry name" value="HYPOTHETICAL LOC100005854"/>
    <property type="match status" value="1"/>
</dbReference>
<dbReference type="InterPro" id="IPR050447">
    <property type="entry name" value="Erg6_SMT_methyltransf"/>
</dbReference>
<dbReference type="GeneID" id="25291743"/>
<dbReference type="GO" id="GO:0003838">
    <property type="term" value="F:sterol 24-C-methyltransferase activity"/>
    <property type="evidence" value="ECO:0007669"/>
    <property type="project" value="TreeGrafter"/>
</dbReference>
<dbReference type="GO" id="GO:0016126">
    <property type="term" value="P:sterol biosynthetic process"/>
    <property type="evidence" value="ECO:0007669"/>
    <property type="project" value="TreeGrafter"/>
</dbReference>
<protein>
    <recommendedName>
        <fullName evidence="4">SAM-dependent methyltransferase Erg6/SMT-type domain-containing protein</fullName>
    </recommendedName>
</protein>
<dbReference type="Gene3D" id="3.40.50.150">
    <property type="entry name" value="Vaccinia Virus protein VP39"/>
    <property type="match status" value="1"/>
</dbReference>
<dbReference type="InterPro" id="IPR041698">
    <property type="entry name" value="Methyltransf_25"/>
</dbReference>
<comment type="similarity">
    <text evidence="2 3">Belongs to the class I-like SAM-binding methyltransferase superfamily. Erg6/SMT family.</text>
</comment>
<dbReference type="CDD" id="cd02440">
    <property type="entry name" value="AdoMet_MTases"/>
    <property type="match status" value="1"/>
</dbReference>
<dbReference type="PANTHER" id="PTHR44068">
    <property type="entry name" value="ZGC:194242"/>
    <property type="match status" value="1"/>
</dbReference>
<dbReference type="EMBL" id="KN847477">
    <property type="protein sequence ID" value="KIX05700.1"/>
    <property type="molecule type" value="Genomic_DNA"/>
</dbReference>
<keyword evidence="3" id="KW-0949">S-adenosyl-L-methionine</keyword>
<keyword evidence="6" id="KW-1185">Reference proteome</keyword>
<gene>
    <name evidence="5" type="ORF">Z518_03672</name>
</gene>
<evidence type="ECO:0000256" key="3">
    <source>
        <dbReference type="PROSITE-ProRule" id="PRU01022"/>
    </source>
</evidence>
<dbReference type="OrthoDB" id="540004at2759"/>
<proteinExistence type="inferred from homology"/>
<dbReference type="RefSeq" id="XP_013272836.1">
    <property type="nucleotide sequence ID" value="XM_013417382.1"/>
</dbReference>
<dbReference type="STRING" id="1442369.A0A0D2J9A0"/>
<organism evidence="5 6">
    <name type="scientific">Rhinocladiella mackenziei CBS 650.93</name>
    <dbReference type="NCBI Taxonomy" id="1442369"/>
    <lineage>
        <taxon>Eukaryota</taxon>
        <taxon>Fungi</taxon>
        <taxon>Dikarya</taxon>
        <taxon>Ascomycota</taxon>
        <taxon>Pezizomycotina</taxon>
        <taxon>Eurotiomycetes</taxon>
        <taxon>Chaetothyriomycetidae</taxon>
        <taxon>Chaetothyriales</taxon>
        <taxon>Herpotrichiellaceae</taxon>
        <taxon>Rhinocladiella</taxon>
    </lineage>
</organism>
<dbReference type="InterPro" id="IPR029063">
    <property type="entry name" value="SAM-dependent_MTases_sf"/>
</dbReference>
<dbReference type="GO" id="GO:0005783">
    <property type="term" value="C:endoplasmic reticulum"/>
    <property type="evidence" value="ECO:0007669"/>
    <property type="project" value="TreeGrafter"/>
</dbReference>
<dbReference type="Pfam" id="PF13649">
    <property type="entry name" value="Methyltransf_25"/>
    <property type="match status" value="1"/>
</dbReference>
<dbReference type="GO" id="GO:0032259">
    <property type="term" value="P:methylation"/>
    <property type="evidence" value="ECO:0007669"/>
    <property type="project" value="UniProtKB-KW"/>
</dbReference>
<accession>A0A0D2J9A0</accession>
<dbReference type="HOGENOM" id="CLU_039068_5_3_1"/>
<keyword evidence="3" id="KW-0489">Methyltransferase</keyword>
<dbReference type="InterPro" id="IPR013705">
    <property type="entry name" value="Sterol_MeTrfase_C"/>
</dbReference>
<dbReference type="SUPFAM" id="SSF53335">
    <property type="entry name" value="S-adenosyl-L-methionine-dependent methyltransferases"/>
    <property type="match status" value="1"/>
</dbReference>
<evidence type="ECO:0000256" key="2">
    <source>
        <dbReference type="ARBA" id="ARBA00038188"/>
    </source>
</evidence>
<sequence length="419" mass="46207">MTPPPKVAQKKGDFAKIVGTYTSHFGKNDDQATVADDRRKKRQANAADLADSYYNFASAAYENGWSTHFHYTPFAPNDTIQSAMTFYEHRFAMLMGLKAGMKVLDVGCGIGGPAREIAKFIGCEVVGITINQYQVDRAIQLTAQGGLSDKCTFIKGNFLHLPFASSTFDAAYAIEATVHAPSLLAVYTGIARVLKPGAIFGLSEWVMTPQFDLSNPNHVSIRNRLERGNALPNVHTSEQARAAMRGAGFEILHDEDYANHFAHLARANTRGKEDKDEATLQSPALIPFLSRLSSSSSTSPSSSPDFQTAPWLSKPMPLHAPAHRPWYWPLGGETHHATTWGDWFTVWKMSMWPRRICYAVLWVFERVGIAENGVCDAMTTLAYCVDSAAEGGREGIFTPCWWFIGRKAGEVSQHQHGVG</sequence>
<dbReference type="VEuPathDB" id="FungiDB:Z518_03672"/>